<dbReference type="Pfam" id="PF11188">
    <property type="entry name" value="DUF2975"/>
    <property type="match status" value="1"/>
</dbReference>
<feature type="transmembrane region" description="Helical" evidence="1">
    <location>
        <begin position="90"/>
        <end position="106"/>
    </location>
</feature>
<evidence type="ECO:0000256" key="1">
    <source>
        <dbReference type="SAM" id="Phobius"/>
    </source>
</evidence>
<evidence type="ECO:0000313" key="3">
    <source>
        <dbReference type="Proteomes" id="UP000460949"/>
    </source>
</evidence>
<gene>
    <name evidence="2" type="ORF">GLW04_07235</name>
</gene>
<feature type="transmembrane region" description="Helical" evidence="1">
    <location>
        <begin position="42"/>
        <end position="64"/>
    </location>
</feature>
<keyword evidence="1" id="KW-0472">Membrane</keyword>
<protein>
    <submittedName>
        <fullName evidence="2">DUF2975 domain-containing protein</fullName>
    </submittedName>
</protein>
<keyword evidence="1" id="KW-1133">Transmembrane helix</keyword>
<name>A0A845DR74_9BACI</name>
<reference evidence="2 3" key="1">
    <citation type="submission" date="2019-11" db="EMBL/GenBank/DDBJ databases">
        <title>Genome sequences of 17 halophilic strains isolated from different environments.</title>
        <authorList>
            <person name="Furrow R.E."/>
        </authorList>
    </citation>
    <scope>NUCLEOTIDE SEQUENCE [LARGE SCALE GENOMIC DNA]</scope>
    <source>
        <strain evidence="2 3">22511_23_Filter</strain>
    </source>
</reference>
<feature type="transmembrane region" description="Helical" evidence="1">
    <location>
        <begin position="7"/>
        <end position="30"/>
    </location>
</feature>
<dbReference type="OrthoDB" id="1100174at2"/>
<dbReference type="RefSeq" id="WP_160836041.1">
    <property type="nucleotide sequence ID" value="NZ_JAIVAK010000005.1"/>
</dbReference>
<comment type="caution">
    <text evidence="2">The sequence shown here is derived from an EMBL/GenBank/DDBJ whole genome shotgun (WGS) entry which is preliminary data.</text>
</comment>
<proteinExistence type="predicted"/>
<dbReference type="AlphaFoldDB" id="A0A845DR74"/>
<dbReference type="InterPro" id="IPR021354">
    <property type="entry name" value="DUF2975"/>
</dbReference>
<feature type="transmembrane region" description="Helical" evidence="1">
    <location>
        <begin position="118"/>
        <end position="142"/>
    </location>
</feature>
<accession>A0A845DR74</accession>
<dbReference type="EMBL" id="WMET01000001">
    <property type="protein sequence ID" value="MYL19678.1"/>
    <property type="molecule type" value="Genomic_DNA"/>
</dbReference>
<evidence type="ECO:0000313" key="2">
    <source>
        <dbReference type="EMBL" id="MYL19678.1"/>
    </source>
</evidence>
<organism evidence="2 3">
    <name type="scientific">Halobacillus litoralis</name>
    <dbReference type="NCBI Taxonomy" id="45668"/>
    <lineage>
        <taxon>Bacteria</taxon>
        <taxon>Bacillati</taxon>
        <taxon>Bacillota</taxon>
        <taxon>Bacilli</taxon>
        <taxon>Bacillales</taxon>
        <taxon>Bacillaceae</taxon>
        <taxon>Halobacillus</taxon>
    </lineage>
</organism>
<keyword evidence="1" id="KW-0812">Transmembrane</keyword>
<sequence length="156" mass="16840">MKKGSTIFLTAVLYVLGLGVLVLCVFLLPWTEGGARGMWGSHYPVVIGMYAAAVPFFTALYEALRLLRLIEKEAAFSEASVHSLAKIKRSAFAVSAIYVLVFPFFYRAGEVDDAPGLIAAGLAFMAASFVIGVFAAVLQALLKQALEMKKENDLTV</sequence>
<dbReference type="Proteomes" id="UP000460949">
    <property type="component" value="Unassembled WGS sequence"/>
</dbReference>